<comment type="caution">
    <text evidence="1">The sequence shown here is derived from an EMBL/GenBank/DDBJ whole genome shotgun (WGS) entry which is preliminary data.</text>
</comment>
<name>A0A4S3J855_9EURO</name>
<reference evidence="1 2" key="1">
    <citation type="submission" date="2019-03" db="EMBL/GenBank/DDBJ databases">
        <title>The genome sequence of a newly discovered highly antifungal drug resistant Aspergillus species, Aspergillus tanneri NIH 1004.</title>
        <authorList>
            <person name="Mounaud S."/>
            <person name="Singh I."/>
            <person name="Joardar V."/>
            <person name="Pakala S."/>
            <person name="Pakala S."/>
            <person name="Venepally P."/>
            <person name="Hoover J."/>
            <person name="Nierman W."/>
            <person name="Chung J."/>
            <person name="Losada L."/>
        </authorList>
    </citation>
    <scope>NUCLEOTIDE SEQUENCE [LARGE SCALE GENOMIC DNA]</scope>
    <source>
        <strain evidence="1 2">NIH1004</strain>
    </source>
</reference>
<dbReference type="VEuPathDB" id="FungiDB:EYZ11_010159"/>
<keyword evidence="2" id="KW-1185">Reference proteome</keyword>
<evidence type="ECO:0000313" key="2">
    <source>
        <dbReference type="Proteomes" id="UP000308092"/>
    </source>
</evidence>
<gene>
    <name evidence="1" type="ORF">EYZ11_010159</name>
</gene>
<dbReference type="EMBL" id="SOSA01000527">
    <property type="protein sequence ID" value="THC90378.1"/>
    <property type="molecule type" value="Genomic_DNA"/>
</dbReference>
<dbReference type="AlphaFoldDB" id="A0A4S3J855"/>
<sequence>MASRIDKLTLACNSALSSSLATKETSNLPGINKIIGTGDSEKWRRQW</sequence>
<evidence type="ECO:0000313" key="1">
    <source>
        <dbReference type="EMBL" id="THC90378.1"/>
    </source>
</evidence>
<dbReference type="Proteomes" id="UP000308092">
    <property type="component" value="Unassembled WGS sequence"/>
</dbReference>
<proteinExistence type="predicted"/>
<organism evidence="1 2">
    <name type="scientific">Aspergillus tanneri</name>
    <dbReference type="NCBI Taxonomy" id="1220188"/>
    <lineage>
        <taxon>Eukaryota</taxon>
        <taxon>Fungi</taxon>
        <taxon>Dikarya</taxon>
        <taxon>Ascomycota</taxon>
        <taxon>Pezizomycotina</taxon>
        <taxon>Eurotiomycetes</taxon>
        <taxon>Eurotiomycetidae</taxon>
        <taxon>Eurotiales</taxon>
        <taxon>Aspergillaceae</taxon>
        <taxon>Aspergillus</taxon>
        <taxon>Aspergillus subgen. Circumdati</taxon>
    </lineage>
</organism>
<protein>
    <submittedName>
        <fullName evidence="1">Uncharacterized protein</fullName>
    </submittedName>
</protein>
<accession>A0A4S3J855</accession>